<dbReference type="PANTHER" id="PTHR34296">
    <property type="entry name" value="TRANSCRIPTIONAL ACTIVATOR PROTEIN MED"/>
    <property type="match status" value="1"/>
</dbReference>
<dbReference type="EMBL" id="JBHSFP010000002">
    <property type="protein sequence ID" value="MFC4530108.1"/>
    <property type="molecule type" value="Genomic_DNA"/>
</dbReference>
<keyword evidence="5" id="KW-0472">Membrane</keyword>
<evidence type="ECO:0000256" key="1">
    <source>
        <dbReference type="ARBA" id="ARBA00004193"/>
    </source>
</evidence>
<reference evidence="10" key="1">
    <citation type="journal article" date="2019" name="Int. J. Syst. Evol. Microbiol.">
        <title>The Global Catalogue of Microorganisms (GCM) 10K type strain sequencing project: providing services to taxonomists for standard genome sequencing and annotation.</title>
        <authorList>
            <consortium name="The Broad Institute Genomics Platform"/>
            <consortium name="The Broad Institute Genome Sequencing Center for Infectious Disease"/>
            <person name="Wu L."/>
            <person name="Ma J."/>
        </authorList>
    </citation>
    <scope>NUCLEOTIDE SEQUENCE [LARGE SCALE GENOMIC DNA]</scope>
    <source>
        <strain evidence="10">CGMCC 4.7132</strain>
    </source>
</reference>
<evidence type="ECO:0000256" key="6">
    <source>
        <dbReference type="ARBA" id="ARBA00023288"/>
    </source>
</evidence>
<evidence type="ECO:0000259" key="8">
    <source>
        <dbReference type="Pfam" id="PF02608"/>
    </source>
</evidence>
<keyword evidence="3" id="KW-1003">Cell membrane</keyword>
<dbReference type="InterPro" id="IPR028082">
    <property type="entry name" value="Peripla_BP_I"/>
</dbReference>
<dbReference type="SUPFAM" id="SSF53822">
    <property type="entry name" value="Periplasmic binding protein-like I"/>
    <property type="match status" value="1"/>
</dbReference>
<keyword evidence="4 7" id="KW-0732">Signal</keyword>
<dbReference type="Pfam" id="PF02608">
    <property type="entry name" value="Bmp"/>
    <property type="match status" value="1"/>
</dbReference>
<name>A0ABV9CBL7_9ACTN</name>
<evidence type="ECO:0000313" key="10">
    <source>
        <dbReference type="Proteomes" id="UP001596004"/>
    </source>
</evidence>
<dbReference type="InterPro" id="IPR003760">
    <property type="entry name" value="PnrA-like"/>
</dbReference>
<feature type="signal peptide" evidence="7">
    <location>
        <begin position="1"/>
        <end position="32"/>
    </location>
</feature>
<evidence type="ECO:0000256" key="4">
    <source>
        <dbReference type="ARBA" id="ARBA00022729"/>
    </source>
</evidence>
<sequence>MQPRRARHAFPLCTAICLTLAVPLYGAPPATAGTARAAGTARHATDASGAAGTEAVTAGGVTAGGVTAEPVTTGTANATARGRRVGIAYQAGGATRSGMNDSVRTGLWRAGGLLPGYSVEEPSKNATDAQRAKLLRRLAKGGHNPVIAVGHSYARPLAKVAAEFPRTKFAIVDDATVKAPNVSNLLFAENEAGFLAGVAAALKSRARHVGFVGAVKEPVTQRYQAGFQAGAKAVEPGIKVDSAFITTAPGFGGFDLPKKGKAKARALFEKGADVVFHAAGGSAPGVFAAAKAAGGLVIGCDVDELVSAGDAGHEVIVTSALKRFDVAVYDFIERSITGATKPGVTVYDAKAGGIDYADTGGKVLDIEARLQVWKRAIATGMVRVPTRPS</sequence>
<evidence type="ECO:0000256" key="2">
    <source>
        <dbReference type="ARBA" id="ARBA00008610"/>
    </source>
</evidence>
<dbReference type="InterPro" id="IPR050957">
    <property type="entry name" value="BMP_lipoprotein"/>
</dbReference>
<proteinExistence type="inferred from homology"/>
<keyword evidence="10" id="KW-1185">Reference proteome</keyword>
<dbReference type="CDD" id="cd06354">
    <property type="entry name" value="PBP1_PrnA-like"/>
    <property type="match status" value="1"/>
</dbReference>
<dbReference type="PANTHER" id="PTHR34296:SF2">
    <property type="entry name" value="ABC TRANSPORTER GUANOSINE-BINDING PROTEIN NUPN"/>
    <property type="match status" value="1"/>
</dbReference>
<feature type="domain" description="ABC transporter substrate-binding protein PnrA-like" evidence="8">
    <location>
        <begin position="120"/>
        <end position="355"/>
    </location>
</feature>
<organism evidence="9 10">
    <name type="scientific">Sphaerisporangium dianthi</name>
    <dbReference type="NCBI Taxonomy" id="1436120"/>
    <lineage>
        <taxon>Bacteria</taxon>
        <taxon>Bacillati</taxon>
        <taxon>Actinomycetota</taxon>
        <taxon>Actinomycetes</taxon>
        <taxon>Streptosporangiales</taxon>
        <taxon>Streptosporangiaceae</taxon>
        <taxon>Sphaerisporangium</taxon>
    </lineage>
</organism>
<evidence type="ECO:0000256" key="7">
    <source>
        <dbReference type="SAM" id="SignalP"/>
    </source>
</evidence>
<comment type="caution">
    <text evidence="9">The sequence shown here is derived from an EMBL/GenBank/DDBJ whole genome shotgun (WGS) entry which is preliminary data.</text>
</comment>
<evidence type="ECO:0000313" key="9">
    <source>
        <dbReference type="EMBL" id="MFC4530108.1"/>
    </source>
</evidence>
<comment type="subcellular location">
    <subcellularLocation>
        <location evidence="1">Cell membrane</location>
        <topology evidence="1">Lipid-anchor</topology>
    </subcellularLocation>
</comment>
<dbReference type="Proteomes" id="UP001596004">
    <property type="component" value="Unassembled WGS sequence"/>
</dbReference>
<feature type="chain" id="PRO_5045534852" evidence="7">
    <location>
        <begin position="33"/>
        <end position="389"/>
    </location>
</feature>
<dbReference type="RefSeq" id="WP_380837502.1">
    <property type="nucleotide sequence ID" value="NZ_JBHSFP010000002.1"/>
</dbReference>
<keyword evidence="6" id="KW-0449">Lipoprotein</keyword>
<comment type="similarity">
    <text evidence="2">Belongs to the BMP lipoprotein family.</text>
</comment>
<protein>
    <submittedName>
        <fullName evidence="9">BMP family protein</fullName>
    </submittedName>
</protein>
<evidence type="ECO:0000256" key="3">
    <source>
        <dbReference type="ARBA" id="ARBA00022475"/>
    </source>
</evidence>
<evidence type="ECO:0000256" key="5">
    <source>
        <dbReference type="ARBA" id="ARBA00023136"/>
    </source>
</evidence>
<accession>A0ABV9CBL7</accession>
<gene>
    <name evidence="9" type="ORF">ACFO60_04975</name>
</gene>
<dbReference type="Gene3D" id="3.40.50.2300">
    <property type="match status" value="2"/>
</dbReference>